<dbReference type="InterPro" id="IPR008613">
    <property type="entry name" value="Excalibur_Ca-bd_domain"/>
</dbReference>
<feature type="compositionally biased region" description="Basic and acidic residues" evidence="10">
    <location>
        <begin position="17"/>
        <end position="64"/>
    </location>
</feature>
<evidence type="ECO:0000313" key="14">
    <source>
        <dbReference type="Proteomes" id="UP000246800"/>
    </source>
</evidence>
<dbReference type="SMART" id="SM00318">
    <property type="entry name" value="SNc"/>
    <property type="match status" value="1"/>
</dbReference>
<gene>
    <name evidence="13" type="ORF">DD902_03940</name>
    <name evidence="12" type="ORF">EGV54_03665</name>
</gene>
<dbReference type="Gene3D" id="2.40.50.90">
    <property type="match status" value="1"/>
</dbReference>
<dbReference type="PROSITE" id="PS01284">
    <property type="entry name" value="TNASE_2"/>
    <property type="match status" value="1"/>
</dbReference>
<comment type="caution">
    <text evidence="13">The sequence shown here is derived from an EMBL/GenBank/DDBJ whole genome shotgun (WGS) entry which is preliminary data.</text>
</comment>
<keyword evidence="15" id="KW-1185">Reference proteome</keyword>
<evidence type="ECO:0000256" key="7">
    <source>
        <dbReference type="ARBA" id="ARBA00022837"/>
    </source>
</evidence>
<keyword evidence="5" id="KW-0255">Endonuclease</keyword>
<dbReference type="InterPro" id="IPR016071">
    <property type="entry name" value="Staphylococal_nuclease_OB-fold"/>
</dbReference>
<evidence type="ECO:0000256" key="5">
    <source>
        <dbReference type="ARBA" id="ARBA00022759"/>
    </source>
</evidence>
<evidence type="ECO:0000256" key="2">
    <source>
        <dbReference type="ARBA" id="ARBA00011942"/>
    </source>
</evidence>
<feature type="region of interest" description="Disordered" evidence="10">
    <location>
        <begin position="1"/>
        <end position="67"/>
    </location>
</feature>
<dbReference type="InterPro" id="IPR035437">
    <property type="entry name" value="SNase_OB-fold_sf"/>
</dbReference>
<name>A0A317YS45_STAPS</name>
<dbReference type="SUPFAM" id="SSF50199">
    <property type="entry name" value="Staphylococcal nuclease"/>
    <property type="match status" value="1"/>
</dbReference>
<dbReference type="SMART" id="SM00894">
    <property type="entry name" value="Excalibur"/>
    <property type="match status" value="1"/>
</dbReference>
<proteinExistence type="predicted"/>
<evidence type="ECO:0000256" key="1">
    <source>
        <dbReference type="ARBA" id="ARBA00001913"/>
    </source>
</evidence>
<evidence type="ECO:0000256" key="9">
    <source>
        <dbReference type="ARBA" id="ARBA00031238"/>
    </source>
</evidence>
<comment type="cofactor">
    <cofactor evidence="1">
        <name>Ca(2+)</name>
        <dbReference type="ChEBI" id="CHEBI:29108"/>
    </cofactor>
</comment>
<evidence type="ECO:0000313" key="15">
    <source>
        <dbReference type="Proteomes" id="UP000600220"/>
    </source>
</evidence>
<dbReference type="PROSITE" id="PS50830">
    <property type="entry name" value="TNASE_3"/>
    <property type="match status" value="1"/>
</dbReference>
<keyword evidence="7" id="KW-0106">Calcium</keyword>
<dbReference type="RefSeq" id="WP_110160373.1">
    <property type="nucleotide sequence ID" value="NZ_BAAFIQ010000011.1"/>
</dbReference>
<dbReference type="Proteomes" id="UP000600220">
    <property type="component" value="Unassembled WGS sequence"/>
</dbReference>
<dbReference type="Pfam" id="PF00565">
    <property type="entry name" value="SNase"/>
    <property type="match status" value="1"/>
</dbReference>
<evidence type="ECO:0000256" key="6">
    <source>
        <dbReference type="ARBA" id="ARBA00022801"/>
    </source>
</evidence>
<protein>
    <recommendedName>
        <fullName evidence="3">Thermonuclease</fullName>
        <ecNumber evidence="2">3.1.31.1</ecNumber>
    </recommendedName>
    <alternativeName>
        <fullName evidence="9">Micrococcal nuclease</fullName>
    </alternativeName>
    <alternativeName>
        <fullName evidence="8">Staphylococcal nuclease</fullName>
    </alternativeName>
</protein>
<dbReference type="AlphaFoldDB" id="A0A317YS45"/>
<dbReference type="Proteomes" id="UP000246800">
    <property type="component" value="Unassembled WGS sequence"/>
</dbReference>
<dbReference type="InterPro" id="IPR002071">
    <property type="entry name" value="Thermonucl_AS"/>
</dbReference>
<feature type="domain" description="TNase-like" evidence="11">
    <location>
        <begin position="70"/>
        <end position="204"/>
    </location>
</feature>
<accession>A0A317YS45</accession>
<reference evidence="12 15" key="2">
    <citation type="submission" date="2018-11" db="EMBL/GenBank/DDBJ databases">
        <authorList>
            <consortium name="Veterinary Laboratory Investigation and Response Network"/>
        </authorList>
    </citation>
    <scope>NUCLEOTIDE SEQUENCE [LARGE SCALE GENOMIC DNA]</scope>
    <source>
        <strain evidence="12 15">SPSE-18-VL-LA-PA-Ryan-0021</strain>
    </source>
</reference>
<dbReference type="PANTHER" id="PTHR12302:SF3">
    <property type="entry name" value="SERINE_THREONINE-PROTEIN KINASE 31"/>
    <property type="match status" value="1"/>
</dbReference>
<evidence type="ECO:0000256" key="3">
    <source>
        <dbReference type="ARBA" id="ARBA00016676"/>
    </source>
</evidence>
<evidence type="ECO:0000313" key="12">
    <source>
        <dbReference type="EMBL" id="EGQ4384196.1"/>
    </source>
</evidence>
<dbReference type="GO" id="GO:1990599">
    <property type="term" value="F:3' overhang single-stranded DNA endodeoxyribonuclease activity"/>
    <property type="evidence" value="ECO:0007669"/>
    <property type="project" value="UniProtKB-EC"/>
</dbReference>
<dbReference type="CDD" id="cd00175">
    <property type="entry name" value="SNc"/>
    <property type="match status" value="1"/>
</dbReference>
<organism evidence="13 14">
    <name type="scientific">Staphylococcus pseudintermedius</name>
    <dbReference type="NCBI Taxonomy" id="283734"/>
    <lineage>
        <taxon>Bacteria</taxon>
        <taxon>Bacillati</taxon>
        <taxon>Bacillota</taxon>
        <taxon>Bacilli</taxon>
        <taxon>Bacillales</taxon>
        <taxon>Staphylococcaceae</taxon>
        <taxon>Staphylococcus</taxon>
        <taxon>Staphylococcus intermedius group</taxon>
    </lineage>
</organism>
<dbReference type="EC" id="3.1.31.1" evidence="2"/>
<reference evidence="13 14" key="1">
    <citation type="journal article" date="2018" name="Vet. Microbiol.">
        <title>Clonal diversity and geographic distribution of methicillin-resistant Staphylococcus pseudintermedius from Australian animals: Discovery of novel sequence types.</title>
        <authorList>
            <person name="Worthing K.A."/>
            <person name="Abraham S."/>
            <person name="Coombs G.W."/>
            <person name="Pang S."/>
            <person name="Saputra S."/>
            <person name="Jordan D."/>
            <person name="Trott D.J."/>
            <person name="Norris J.M."/>
        </authorList>
    </citation>
    <scope>NUCLEOTIDE SEQUENCE [LARGE SCALE GENOMIC DNA]</scope>
    <source>
        <strain evidence="13 14">ST525 1</strain>
    </source>
</reference>
<evidence type="ECO:0000259" key="11">
    <source>
        <dbReference type="PROSITE" id="PS50830"/>
    </source>
</evidence>
<keyword evidence="4" id="KW-0540">Nuclease</keyword>
<evidence type="ECO:0000256" key="8">
    <source>
        <dbReference type="ARBA" id="ARBA00030535"/>
    </source>
</evidence>
<dbReference type="EMBL" id="QEIT01000019">
    <property type="protein sequence ID" value="PWZ76080.1"/>
    <property type="molecule type" value="Genomic_DNA"/>
</dbReference>
<evidence type="ECO:0000256" key="10">
    <source>
        <dbReference type="SAM" id="MobiDB-lite"/>
    </source>
</evidence>
<sequence length="276" mass="31022">MTDTDKNKSAKHTSQTHQEEKDKKQKNEEKDKDRDKKGKKDDGSNSTSSEKESQSEHQSNHENKQSTSENLIAALFVKHIDGDTSKFNIDGKIKTVRYLLIDTPETKHPRLGVQPFGKEASNRTKSLLSSATKIEIEYDVGPKTDKYGRDLAYVFVDGKLVNEILVREGLAKVAYVYPPNTKYLERLQAAEALAKQERLGIWSEQTDTVAQDNASVNTAYTAPQQSAPNQNVAPQQTWFKNCTELNKVYPGGVPLGHPAYQRRLDRNHDGHACEAH</sequence>
<dbReference type="EMBL" id="AAXKXX010000003">
    <property type="protein sequence ID" value="EGQ4384196.1"/>
    <property type="molecule type" value="Genomic_DNA"/>
</dbReference>
<dbReference type="GO" id="GO:0003676">
    <property type="term" value="F:nucleic acid binding"/>
    <property type="evidence" value="ECO:0007669"/>
    <property type="project" value="InterPro"/>
</dbReference>
<evidence type="ECO:0000313" key="13">
    <source>
        <dbReference type="EMBL" id="PWZ76080.1"/>
    </source>
</evidence>
<evidence type="ECO:0000256" key="4">
    <source>
        <dbReference type="ARBA" id="ARBA00022722"/>
    </source>
</evidence>
<dbReference type="PANTHER" id="PTHR12302">
    <property type="entry name" value="EBNA2 BINDING PROTEIN P100"/>
    <property type="match status" value="1"/>
</dbReference>
<dbReference type="Pfam" id="PF05901">
    <property type="entry name" value="Excalibur"/>
    <property type="match status" value="1"/>
</dbReference>
<keyword evidence="6 13" id="KW-0378">Hydrolase</keyword>